<dbReference type="OrthoDB" id="5951731at2759"/>
<dbReference type="EMBL" id="JNBR01002326">
    <property type="protein sequence ID" value="OQR83103.1"/>
    <property type="molecule type" value="Genomic_DNA"/>
</dbReference>
<evidence type="ECO:0008006" key="3">
    <source>
        <dbReference type="Google" id="ProtNLM"/>
    </source>
</evidence>
<dbReference type="Proteomes" id="UP000243579">
    <property type="component" value="Unassembled WGS sequence"/>
</dbReference>
<proteinExistence type="predicted"/>
<evidence type="ECO:0000313" key="1">
    <source>
        <dbReference type="EMBL" id="OQR83103.1"/>
    </source>
</evidence>
<reference evidence="1 2" key="1">
    <citation type="journal article" date="2014" name="Genome Biol. Evol.">
        <title>The secreted proteins of Achlya hypogyna and Thraustotheca clavata identify the ancestral oomycete secretome and reveal gene acquisitions by horizontal gene transfer.</title>
        <authorList>
            <person name="Misner I."/>
            <person name="Blouin N."/>
            <person name="Leonard G."/>
            <person name="Richards T.A."/>
            <person name="Lane C.E."/>
        </authorList>
    </citation>
    <scope>NUCLEOTIDE SEQUENCE [LARGE SCALE GENOMIC DNA]</scope>
    <source>
        <strain evidence="1 2">ATCC 48635</strain>
    </source>
</reference>
<evidence type="ECO:0000313" key="2">
    <source>
        <dbReference type="Proteomes" id="UP000243579"/>
    </source>
</evidence>
<protein>
    <recommendedName>
        <fullName evidence="3">Secreted protein</fullName>
    </recommendedName>
</protein>
<gene>
    <name evidence="1" type="ORF">ACHHYP_20761</name>
</gene>
<organism evidence="1 2">
    <name type="scientific">Achlya hypogyna</name>
    <name type="common">Oomycete</name>
    <name type="synonym">Protoachlya hypogyna</name>
    <dbReference type="NCBI Taxonomy" id="1202772"/>
    <lineage>
        <taxon>Eukaryota</taxon>
        <taxon>Sar</taxon>
        <taxon>Stramenopiles</taxon>
        <taxon>Oomycota</taxon>
        <taxon>Saprolegniomycetes</taxon>
        <taxon>Saprolegniales</taxon>
        <taxon>Achlyaceae</taxon>
        <taxon>Achlya</taxon>
    </lineage>
</organism>
<comment type="caution">
    <text evidence="1">The sequence shown here is derived from an EMBL/GenBank/DDBJ whole genome shotgun (WGS) entry which is preliminary data.</text>
</comment>
<dbReference type="AlphaFoldDB" id="A0A1V9YBH9"/>
<name>A0A1V9YBH9_ACHHY</name>
<sequence>MCNGKTMEVKLAANRSGWYATSEAAASLSAASLPWKKASALMLSASNSGGPLDTFASTSTKCTSTYNSNPCDAQDLFDGKGNCGDVFLSSSTVRRATKGPCDVAATCSGTSG</sequence>
<accession>A0A1V9YBH9</accession>
<keyword evidence="2" id="KW-1185">Reference proteome</keyword>